<dbReference type="Pfam" id="PF12424">
    <property type="entry name" value="ATP_Ca_trans_C"/>
    <property type="match status" value="1"/>
</dbReference>
<feature type="transmembrane region" description="Helical" evidence="23">
    <location>
        <begin position="835"/>
        <end position="856"/>
    </location>
</feature>
<keyword evidence="19" id="KW-0966">Cell projection</keyword>
<evidence type="ECO:0000256" key="13">
    <source>
        <dbReference type="ARBA" id="ARBA00022860"/>
    </source>
</evidence>
<dbReference type="GO" id="GO:0005886">
    <property type="term" value="C:plasma membrane"/>
    <property type="evidence" value="ECO:0007669"/>
    <property type="project" value="UniProtKB-ARBA"/>
</dbReference>
<dbReference type="PANTHER" id="PTHR24093:SF435">
    <property type="entry name" value="PLASMA MEMBRANE CALCIUM-TRANSPORTING ATPASE 4"/>
    <property type="match status" value="1"/>
</dbReference>
<evidence type="ECO:0000256" key="23">
    <source>
        <dbReference type="RuleBase" id="RU361146"/>
    </source>
</evidence>
<keyword evidence="12" id="KW-0282">Flagellum</keyword>
<keyword evidence="9 23" id="KW-0106">Calcium</keyword>
<dbReference type="NCBIfam" id="TIGR01494">
    <property type="entry name" value="ATPase_P-type"/>
    <property type="match status" value="2"/>
</dbReference>
<keyword evidence="10 23" id="KW-0067">ATP-binding</keyword>
<organism evidence="26 27">
    <name type="scientific">Piliocolobus tephrosceles</name>
    <name type="common">Ugandan red Colobus</name>
    <dbReference type="NCBI Taxonomy" id="591936"/>
    <lineage>
        <taxon>Eukaryota</taxon>
        <taxon>Metazoa</taxon>
        <taxon>Chordata</taxon>
        <taxon>Craniata</taxon>
        <taxon>Vertebrata</taxon>
        <taxon>Euteleostomi</taxon>
        <taxon>Mammalia</taxon>
        <taxon>Eutheria</taxon>
        <taxon>Euarchontoglires</taxon>
        <taxon>Primates</taxon>
        <taxon>Haplorrhini</taxon>
        <taxon>Catarrhini</taxon>
        <taxon>Cercopithecidae</taxon>
        <taxon>Colobinae</taxon>
        <taxon>Piliocolobus</taxon>
    </lineage>
</organism>
<dbReference type="GO" id="GO:0016887">
    <property type="term" value="F:ATP hydrolysis activity"/>
    <property type="evidence" value="ECO:0007669"/>
    <property type="project" value="InterPro"/>
</dbReference>
<evidence type="ECO:0000256" key="22">
    <source>
        <dbReference type="ARBA" id="ARBA00062373"/>
    </source>
</evidence>
<evidence type="ECO:0000256" key="21">
    <source>
        <dbReference type="ARBA" id="ARBA00060429"/>
    </source>
</evidence>
<comment type="subunit">
    <text evidence="22">Interacts with PDZD11. Interacts with SLC35G1 and STIM1. Interacts with calmodulin.</text>
</comment>
<dbReference type="SUPFAM" id="SSF81653">
    <property type="entry name" value="Calcium ATPase, transduction domain A"/>
    <property type="match status" value="1"/>
</dbReference>
<accession>A0A8C9I6R1</accession>
<proteinExistence type="inferred from homology"/>
<dbReference type="Pfam" id="PF00122">
    <property type="entry name" value="E1-E2_ATPase"/>
    <property type="match status" value="1"/>
</dbReference>
<evidence type="ECO:0000256" key="20">
    <source>
        <dbReference type="ARBA" id="ARBA00048694"/>
    </source>
</evidence>
<evidence type="ECO:0000256" key="8">
    <source>
        <dbReference type="ARBA" id="ARBA00022741"/>
    </source>
</evidence>
<feature type="transmembrane region" description="Helical" evidence="23">
    <location>
        <begin position="104"/>
        <end position="122"/>
    </location>
</feature>
<name>A0A8C9I6R1_9PRIM</name>
<feature type="transmembrane region" description="Helical" evidence="23">
    <location>
        <begin position="947"/>
        <end position="968"/>
    </location>
</feature>
<keyword evidence="5 23" id="KW-0109">Calcium transport</keyword>
<keyword evidence="14" id="KW-1278">Translocase</keyword>
<dbReference type="InterPro" id="IPR006408">
    <property type="entry name" value="P-type_ATPase_IIB"/>
</dbReference>
<evidence type="ECO:0000256" key="6">
    <source>
        <dbReference type="ARBA" id="ARBA00022692"/>
    </source>
</evidence>
<evidence type="ECO:0000256" key="9">
    <source>
        <dbReference type="ARBA" id="ARBA00022837"/>
    </source>
</evidence>
<dbReference type="Pfam" id="PF13246">
    <property type="entry name" value="Cation_ATPase"/>
    <property type="match status" value="1"/>
</dbReference>
<dbReference type="GO" id="GO:0036126">
    <property type="term" value="C:sperm flagellum"/>
    <property type="evidence" value="ECO:0007669"/>
    <property type="project" value="UniProtKB-ARBA"/>
</dbReference>
<dbReference type="GO" id="GO:0005524">
    <property type="term" value="F:ATP binding"/>
    <property type="evidence" value="ECO:0007669"/>
    <property type="project" value="UniProtKB-KW"/>
</dbReference>
<evidence type="ECO:0000256" key="4">
    <source>
        <dbReference type="ARBA" id="ARBA00022553"/>
    </source>
</evidence>
<comment type="subcellular location">
    <subcellularLocation>
        <location evidence="21">Cell projection</location>
        <location evidence="21">Cilium</location>
        <location evidence="21">Flagellum membrane</location>
        <topology evidence="21">Multi-pass membrane protein</topology>
    </subcellularLocation>
    <subcellularLocation>
        <location evidence="23">Membrane</location>
        <topology evidence="23">Multi-pass membrane protein</topology>
    </subcellularLocation>
</comment>
<dbReference type="GO" id="GO:1903779">
    <property type="term" value="P:regulation of cardiac conduction"/>
    <property type="evidence" value="ECO:0007669"/>
    <property type="project" value="UniProtKB-ARBA"/>
</dbReference>
<evidence type="ECO:0000256" key="17">
    <source>
        <dbReference type="ARBA" id="ARBA00023069"/>
    </source>
</evidence>
<evidence type="ECO:0000256" key="15">
    <source>
        <dbReference type="ARBA" id="ARBA00022989"/>
    </source>
</evidence>
<comment type="caution">
    <text evidence="23">Lacks conserved residue(s) required for the propagation of feature annotation.</text>
</comment>
<evidence type="ECO:0000256" key="11">
    <source>
        <dbReference type="ARBA" id="ARBA00022842"/>
    </source>
</evidence>
<keyword evidence="27" id="KW-1185">Reference proteome</keyword>
<dbReference type="GO" id="GO:0030165">
    <property type="term" value="F:PDZ domain binding"/>
    <property type="evidence" value="ECO:0007669"/>
    <property type="project" value="TreeGrafter"/>
</dbReference>
<dbReference type="Gene3D" id="3.40.1110.10">
    <property type="entry name" value="Calcium-transporting ATPase, cytoplasmic domain N"/>
    <property type="match status" value="1"/>
</dbReference>
<dbReference type="InterPro" id="IPR001757">
    <property type="entry name" value="P_typ_ATPase"/>
</dbReference>
<dbReference type="InterPro" id="IPR008250">
    <property type="entry name" value="ATPase_P-typ_transduc_dom_A_sf"/>
</dbReference>
<evidence type="ECO:0000256" key="24">
    <source>
        <dbReference type="SAM" id="MobiDB-lite"/>
    </source>
</evidence>
<keyword evidence="16 23" id="KW-0406">Ion transport</keyword>
<keyword evidence="8 23" id="KW-0547">Nucleotide-binding</keyword>
<evidence type="ECO:0000256" key="3">
    <source>
        <dbReference type="ARBA" id="ARBA00022475"/>
    </source>
</evidence>
<feature type="transmembrane region" description="Helical" evidence="23">
    <location>
        <begin position="914"/>
        <end position="935"/>
    </location>
</feature>
<evidence type="ECO:0000256" key="7">
    <source>
        <dbReference type="ARBA" id="ARBA00022723"/>
    </source>
</evidence>
<dbReference type="Pfam" id="PF08282">
    <property type="entry name" value="Hydrolase_3"/>
    <property type="match status" value="1"/>
</dbReference>
<keyword evidence="3" id="KW-1003">Cell membrane</keyword>
<dbReference type="GO" id="GO:0005516">
    <property type="term" value="F:calmodulin binding"/>
    <property type="evidence" value="ECO:0007669"/>
    <property type="project" value="UniProtKB-KW"/>
</dbReference>
<dbReference type="InterPro" id="IPR004014">
    <property type="entry name" value="ATPase_P-typ_cation-transptr_N"/>
</dbReference>
<dbReference type="Gene3D" id="2.70.150.10">
    <property type="entry name" value="Calcium-transporting ATPase, cytoplasmic transduction domain A"/>
    <property type="match status" value="1"/>
</dbReference>
<keyword evidence="7" id="KW-0479">Metal-binding</keyword>
<comment type="catalytic activity">
    <reaction evidence="20 23">
        <text>Ca(2+)(in) + ATP + H2O = Ca(2+)(out) + ADP + phosphate + H(+)</text>
        <dbReference type="Rhea" id="RHEA:18105"/>
        <dbReference type="ChEBI" id="CHEBI:15377"/>
        <dbReference type="ChEBI" id="CHEBI:15378"/>
        <dbReference type="ChEBI" id="CHEBI:29108"/>
        <dbReference type="ChEBI" id="CHEBI:30616"/>
        <dbReference type="ChEBI" id="CHEBI:43474"/>
        <dbReference type="ChEBI" id="CHEBI:456216"/>
        <dbReference type="EC" id="7.2.2.10"/>
    </reaction>
</comment>
<feature type="domain" description="Cation-transporting P-type ATPase N-terminal" evidence="25">
    <location>
        <begin position="45"/>
        <end position="121"/>
    </location>
</feature>
<keyword evidence="17" id="KW-0969">Cilium</keyword>
<reference evidence="26" key="2">
    <citation type="submission" date="2025-09" db="UniProtKB">
        <authorList>
            <consortium name="Ensembl"/>
        </authorList>
    </citation>
    <scope>IDENTIFICATION</scope>
</reference>
<dbReference type="Proteomes" id="UP000694416">
    <property type="component" value="Unplaced"/>
</dbReference>
<dbReference type="FunFam" id="1.20.1110.10:FF:000001">
    <property type="entry name" value="Calcium-transporting ATPase"/>
    <property type="match status" value="1"/>
</dbReference>
<keyword evidence="18 23" id="KW-0472">Membrane</keyword>
<evidence type="ECO:0000256" key="18">
    <source>
        <dbReference type="ARBA" id="ARBA00023136"/>
    </source>
</evidence>
<dbReference type="InterPro" id="IPR022141">
    <property type="entry name" value="ATP_Ca_trans_C"/>
</dbReference>
<dbReference type="Pfam" id="PF00690">
    <property type="entry name" value="Cation_ATPase_N"/>
    <property type="match status" value="1"/>
</dbReference>
<feature type="transmembrane region" description="Helical" evidence="23">
    <location>
        <begin position="368"/>
        <end position="389"/>
    </location>
</feature>
<feature type="region of interest" description="Disordered" evidence="24">
    <location>
        <begin position="294"/>
        <end position="318"/>
    </location>
</feature>
<dbReference type="SMART" id="SM00831">
    <property type="entry name" value="Cation_ATPase_N"/>
    <property type="match status" value="1"/>
</dbReference>
<evidence type="ECO:0000256" key="14">
    <source>
        <dbReference type="ARBA" id="ARBA00022967"/>
    </source>
</evidence>
<dbReference type="GO" id="GO:0051480">
    <property type="term" value="P:regulation of cytosolic calcium ion concentration"/>
    <property type="evidence" value="ECO:0007669"/>
    <property type="project" value="TreeGrafter"/>
</dbReference>
<evidence type="ECO:0000256" key="12">
    <source>
        <dbReference type="ARBA" id="ARBA00022846"/>
    </source>
</evidence>
<keyword evidence="11" id="KW-0460">Magnesium</keyword>
<dbReference type="EC" id="7.2.2.10" evidence="23"/>
<dbReference type="FunFam" id="2.70.150.10:FF:000001">
    <property type="entry name" value="Calcium-transporting ATPase"/>
    <property type="match status" value="1"/>
</dbReference>
<dbReference type="InterPro" id="IPR023214">
    <property type="entry name" value="HAD_sf"/>
</dbReference>
<dbReference type="PANTHER" id="PTHR24093">
    <property type="entry name" value="CATION TRANSPORTING ATPASE"/>
    <property type="match status" value="1"/>
</dbReference>
<evidence type="ECO:0000313" key="26">
    <source>
        <dbReference type="Ensembl" id="ENSPTEP00000031948.1"/>
    </source>
</evidence>
<keyword evidence="2 23" id="KW-0813">Transport</keyword>
<dbReference type="Pfam" id="PF00689">
    <property type="entry name" value="Cation_ATPase_C"/>
    <property type="match status" value="1"/>
</dbReference>
<evidence type="ECO:0000256" key="2">
    <source>
        <dbReference type="ARBA" id="ARBA00022448"/>
    </source>
</evidence>
<dbReference type="AlphaFoldDB" id="A0A8C9I6R1"/>
<keyword evidence="6 23" id="KW-0812">Transmembrane</keyword>
<dbReference type="PRINTS" id="PR00119">
    <property type="entry name" value="CATATPASE"/>
</dbReference>
<evidence type="ECO:0000256" key="10">
    <source>
        <dbReference type="ARBA" id="ARBA00022840"/>
    </source>
</evidence>
<dbReference type="Gene3D" id="3.40.50.1000">
    <property type="entry name" value="HAD superfamily/HAD-like"/>
    <property type="match status" value="1"/>
</dbReference>
<dbReference type="InterPro" id="IPR023299">
    <property type="entry name" value="ATPase_P-typ_cyto_dom_N"/>
</dbReference>
<evidence type="ECO:0000256" key="5">
    <source>
        <dbReference type="ARBA" id="ARBA00022568"/>
    </source>
</evidence>
<dbReference type="CDD" id="cd02081">
    <property type="entry name" value="P-type_ATPase_Ca_PMCA-like"/>
    <property type="match status" value="1"/>
</dbReference>
<dbReference type="GO" id="GO:0005388">
    <property type="term" value="F:P-type calcium transporter activity"/>
    <property type="evidence" value="ECO:0007669"/>
    <property type="project" value="UniProtKB-EC"/>
</dbReference>
<evidence type="ECO:0000256" key="1">
    <source>
        <dbReference type="ARBA" id="ARBA00006124"/>
    </source>
</evidence>
<protein>
    <recommendedName>
        <fullName evidence="23">Calcium-transporting ATPase</fullName>
        <ecNumber evidence="23">7.2.2.10</ecNumber>
    </recommendedName>
</protein>
<dbReference type="Gene3D" id="1.20.1110.10">
    <property type="entry name" value="Calcium-transporting ATPase, transmembrane domain"/>
    <property type="match status" value="3"/>
</dbReference>
<dbReference type="Ensembl" id="ENSPTET00000043992.1">
    <property type="protein sequence ID" value="ENSPTEP00000031948.1"/>
    <property type="gene ID" value="ENSPTEG00000030744.1"/>
</dbReference>
<dbReference type="GO" id="GO:0070885">
    <property type="term" value="P:negative regulation of calcineurin-NFAT signaling cascade"/>
    <property type="evidence" value="ECO:0007669"/>
    <property type="project" value="UniProtKB-ARBA"/>
</dbReference>
<keyword evidence="4" id="KW-0597">Phosphoprotein</keyword>
<keyword evidence="15 23" id="KW-1133">Transmembrane helix</keyword>
<keyword evidence="13" id="KW-0112">Calmodulin-binding</keyword>
<gene>
    <name evidence="26" type="primary">ATP2B4</name>
</gene>
<dbReference type="GO" id="GO:0046872">
    <property type="term" value="F:metal ion binding"/>
    <property type="evidence" value="ECO:0007669"/>
    <property type="project" value="UniProtKB-KW"/>
</dbReference>
<evidence type="ECO:0000313" key="27">
    <source>
        <dbReference type="Proteomes" id="UP000694416"/>
    </source>
</evidence>
<dbReference type="NCBIfam" id="TIGR01517">
    <property type="entry name" value="ATPase-IIB_Ca"/>
    <property type="match status" value="1"/>
</dbReference>
<dbReference type="FunFam" id="3.40.50.1000:FF:000007">
    <property type="entry name" value="Calcium-transporting ATPase"/>
    <property type="match status" value="1"/>
</dbReference>
<dbReference type="FunFam" id="1.20.1110.10:FF:000002">
    <property type="entry name" value="Calcium-transporting ATPase"/>
    <property type="match status" value="1"/>
</dbReference>
<evidence type="ECO:0000256" key="16">
    <source>
        <dbReference type="ARBA" id="ARBA00023065"/>
    </source>
</evidence>
<reference evidence="26" key="1">
    <citation type="submission" date="2025-08" db="UniProtKB">
        <authorList>
            <consortium name="Ensembl"/>
        </authorList>
    </citation>
    <scope>IDENTIFICATION</scope>
</reference>
<feature type="transmembrane region" description="Helical" evidence="23">
    <location>
        <begin position="401"/>
        <end position="421"/>
    </location>
</feature>
<evidence type="ECO:0000259" key="25">
    <source>
        <dbReference type="SMART" id="SM00831"/>
    </source>
</evidence>
<evidence type="ECO:0000256" key="19">
    <source>
        <dbReference type="ARBA" id="ARBA00023273"/>
    </source>
</evidence>
<dbReference type="InterPro" id="IPR006068">
    <property type="entry name" value="ATPase_P-typ_cation-transptr_C"/>
</dbReference>
<dbReference type="SUPFAM" id="SSF56784">
    <property type="entry name" value="HAD-like"/>
    <property type="match status" value="1"/>
</dbReference>
<feature type="transmembrane region" description="Helical" evidence="23">
    <location>
        <begin position="147"/>
        <end position="168"/>
    </location>
</feature>
<comment type="function">
    <text evidence="23">Catalyzes the hydrolysis of ATP coupled with the transport of calcium.</text>
</comment>
<sequence>MTNPSDRVLPANSMAESREGDFGCTVMELRKLMELRSRDALTQINVHYGGVQNLCSRLKTSPVEGLSGNPADLEKRRQVFGHNVIPPKKPKTFLELVWEALQDVTLIILEIAAIISLVLSFYRPAGGENELCGQVATTPEDENEAQAGWIEGAAILFSVIIVVLVTAFNDWSKEKQFRGLQNRIEQEQKFSIIRNGQLIQLPVAEIVVGDIAQVKYGDLLPADGILIQGNDLKIDESSLTGESDHVKKSLDKDPMLLSGTHVMEGSGRMVVTAVGVNSQTGIILTLLGVNEDDEGEKKKKGKKQGVPENRNKAKTQDGVALEIQPLNSQEGIDNEEKDKKAVKVPKKEKSVLQGKLTRLAVQIGKAGLLMSALTVFILILYFVIDNFVINRRPWLPECTPIYIQYFVKFFIIGVTVLVVAVPEGLPLAVTISLAYSVKPPEKEGGLPRQVGNKTECALLGFVTDLKQDYQAVRNEVPEEKLYKVYTFNSVRKSMSTVIRNPSGGFRMYSKGASEIILRKCNRILDRKGEAVPFRNKDRDDMIRTVIEPMACDGLRTICIAYRDFNDAEPSWDNENEILTELTCIAVVGIEDPVRPEVPDAIAKCKQAGITVRMVTGDNINTARAIATKCGILTPGDDFLCLEGKEFNRLIRNEKGEVEQEKLDKIWPKLRVLARSSPTDKHTLVKGIIDSTVGEQRQVVAVTGDGTNDGPALKKADVGFAMGIAGTDVAKEASDIILTDDNFTSIVKAVMWGRNVYDSISKFLQFQLTVNVVAVIVAFTGACITQDSPLKAVQMLWVNLIMDTFASLALATEPPTESLLKRRPYGRNKPLISRTMMKNILGHAFYQLLVIFILVFAGEKFFDIDSGRKAPLHSPPTQHYTIVFNTFVLMQLFNEINSRKIHGEKNVFSGIYRNIIFCSVVLGTFICQIFIVEFGGKPFSCTSLSLSQWLWCLFIGIGELLWGQFISAIPTRSLKFLKEAGHGTTKEEITKDAEGLDEIDHAEMELRRGQILWFRGLNRIQTQIKVVKAFHSSLHETIQKPYNQNSIHNFMTHPEFAIDEELPQTPLLDEEEEENPDKASKFGTGVLLLDGEVTPYANANNNAVDCNQAQLPQSDSSLQSLETSV</sequence>
<dbReference type="InterPro" id="IPR036412">
    <property type="entry name" value="HAD-like_sf"/>
</dbReference>
<comment type="similarity">
    <text evidence="1 23">Belongs to the cation transport ATPase (P-type) (TC 3.A.3) family. Type IIB subfamily.</text>
</comment>
<dbReference type="SUPFAM" id="SSF81665">
    <property type="entry name" value="Calcium ATPase, transmembrane domain M"/>
    <property type="match status" value="1"/>
</dbReference>
<dbReference type="InterPro" id="IPR023298">
    <property type="entry name" value="ATPase_P-typ_TM_dom_sf"/>
</dbReference>
<dbReference type="FunFam" id="3.40.1110.10:FF:000022">
    <property type="entry name" value="Calcium-transporting ATPase"/>
    <property type="match status" value="1"/>
</dbReference>
<dbReference type="InterPro" id="IPR059000">
    <property type="entry name" value="ATPase_P-type_domA"/>
</dbReference>
<feature type="transmembrane region" description="Helical" evidence="23">
    <location>
        <begin position="876"/>
        <end position="893"/>
    </location>
</feature>